<dbReference type="PIRSF" id="PIRSF011491">
    <property type="entry name" value="Mtase_YbcY_prd"/>
    <property type="match status" value="1"/>
</dbReference>
<name>A0A4P7XI00_9ALTE</name>
<dbReference type="SUPFAM" id="SSF53335">
    <property type="entry name" value="S-adenosyl-L-methionine-dependent methyltransferases"/>
    <property type="match status" value="1"/>
</dbReference>
<dbReference type="InterPro" id="IPR013217">
    <property type="entry name" value="Methyltransf_12"/>
</dbReference>
<sequence>MENITRKQVSAGQDVYGKLTLAAYDALVLGATCRWLWQCKASQMLEQYNTLVSDNHLDVGVGSGYFLDHCRFPSDAPRLALMDLNEDSLNFTARRVSRYSPELYRRNVLEDMSVGGRKFDSVGMNFLLHCLPGSFGYTGRVFDHCREIMNDGAVLFGSTVLGAGNRPNLLARALMGFYNRKGIFSNKHDTETALREELSKRFSEVQLQVRGEVALFSARKDG</sequence>
<dbReference type="AlphaFoldDB" id="A0A4P7XI00"/>
<dbReference type="InterPro" id="IPR029063">
    <property type="entry name" value="SAM-dependent_MTases_sf"/>
</dbReference>
<proteinExistence type="predicted"/>
<keyword evidence="3" id="KW-1185">Reference proteome</keyword>
<dbReference type="InterPro" id="IPR016584">
    <property type="entry name" value="MeTrfase_VrtF"/>
</dbReference>
<organism evidence="2 3">
    <name type="scientific">Hydrocarboniclastica marina</name>
    <dbReference type="NCBI Taxonomy" id="2259620"/>
    <lineage>
        <taxon>Bacteria</taxon>
        <taxon>Pseudomonadati</taxon>
        <taxon>Pseudomonadota</taxon>
        <taxon>Gammaproteobacteria</taxon>
        <taxon>Alteromonadales</taxon>
        <taxon>Alteromonadaceae</taxon>
        <taxon>Hydrocarboniclastica</taxon>
    </lineage>
</organism>
<dbReference type="GO" id="GO:0008168">
    <property type="term" value="F:methyltransferase activity"/>
    <property type="evidence" value="ECO:0007669"/>
    <property type="project" value="UniProtKB-KW"/>
</dbReference>
<dbReference type="OrthoDB" id="507855at2"/>
<gene>
    <name evidence="2" type="ORF">soil367_05785</name>
</gene>
<feature type="domain" description="Methyltransferase type 12" evidence="1">
    <location>
        <begin position="57"/>
        <end position="155"/>
    </location>
</feature>
<reference evidence="2 3" key="1">
    <citation type="submission" date="2018-07" db="EMBL/GenBank/DDBJ databases">
        <title>Marsedoiliclastica nanhaica gen. nov. sp. nov., a novel marine hydrocarbonoclastic bacterium isolated from an in-situ enriched hydrocarbon-degrading consortium in deep-sea sediment.</title>
        <authorList>
            <person name="Dong C."/>
            <person name="Ma T."/>
            <person name="Liu R."/>
            <person name="Shao Z."/>
        </authorList>
    </citation>
    <scope>NUCLEOTIDE SEQUENCE [LARGE SCALE GENOMIC DNA]</scope>
    <source>
        <strain evidence="3">soil36-7</strain>
    </source>
</reference>
<dbReference type="KEGG" id="hmi:soil367_05785"/>
<evidence type="ECO:0000313" key="3">
    <source>
        <dbReference type="Proteomes" id="UP000298049"/>
    </source>
</evidence>
<protein>
    <submittedName>
        <fullName evidence="2">Class I SAM-dependent methyltransferase</fullName>
    </submittedName>
</protein>
<dbReference type="Pfam" id="PF08242">
    <property type="entry name" value="Methyltransf_12"/>
    <property type="match status" value="1"/>
</dbReference>
<evidence type="ECO:0000259" key="1">
    <source>
        <dbReference type="Pfam" id="PF08242"/>
    </source>
</evidence>
<accession>A0A4P7XI00</accession>
<evidence type="ECO:0000313" key="2">
    <source>
        <dbReference type="EMBL" id="QCF25477.1"/>
    </source>
</evidence>
<dbReference type="EMBL" id="CP031093">
    <property type="protein sequence ID" value="QCF25477.1"/>
    <property type="molecule type" value="Genomic_DNA"/>
</dbReference>
<dbReference type="GO" id="GO:0032259">
    <property type="term" value="P:methylation"/>
    <property type="evidence" value="ECO:0007669"/>
    <property type="project" value="UniProtKB-KW"/>
</dbReference>
<dbReference type="RefSeq" id="WP_136547795.1">
    <property type="nucleotide sequence ID" value="NZ_CP031093.1"/>
</dbReference>
<dbReference type="Proteomes" id="UP000298049">
    <property type="component" value="Chromosome"/>
</dbReference>
<keyword evidence="2" id="KW-0808">Transferase</keyword>
<dbReference type="Gene3D" id="3.40.50.150">
    <property type="entry name" value="Vaccinia Virus protein VP39"/>
    <property type="match status" value="1"/>
</dbReference>
<keyword evidence="2" id="KW-0489">Methyltransferase</keyword>